<keyword evidence="3 8" id="KW-1133">Transmembrane helix</keyword>
<dbReference type="GO" id="GO:0051606">
    <property type="term" value="P:detection of stimulus"/>
    <property type="evidence" value="ECO:0007669"/>
    <property type="project" value="UniProtKB-ARBA"/>
</dbReference>
<sequence>HEKYQKPPRKRLAQLPPNLVSTRSLSESKVLNDAFEWLPSESPTLASPWKRSTISLTTHSWYSRLDVISASASSPRKCSPDGSKNRIKQSVFLTFCMPSFRMSQRTCTGFVKPRLVENTPSERRTNNIWKRGICSVGHILLALMLSMAPLLQVCMPQVTVLHHRGHHRMRHCCLIRKSTISHTYQQPALGVAGHIQPVHRHVVVCQPALHVAKLLIATGELGTLNQDAAEQTDNELLRVHTATEPETGSNPNLSCSSRGCRNMSAGVGPVSNLPLCSYHLERDVKKAGDMLAKLLRNLRLMRESNDRQQSLKQEYDSLTLQLAEVQATFDAMRDSIEQWSDTVMSQMQRAQDSVAGKLSDMTEATDCEKELTLAGNSGDNQRIVELLNSTELWIDEANERSAEYLRTKGSTNHLPVAVKQLHQLIDSQIAHVAQVNSVAPDLANAPGPSLQPLHPAISVEHSRSSGQQRQPTAPPAPTAAPPPPPQQPIGRLVGSIESLTSEPYHVAVCTNTAGFVCDSNNRIVKAISSTNQQFPLPQPAIFVSFLPECIDYLAVTSLTGYDKVCFQSNLDWSVWINGLQCDSALQLLFIAQANTVTVTNLDGEVTRVISAGSLGMPIDWISSIAVSDSQVFILDIGNNCIISVDRVLGKVNFLVGGQESGGINADEMHELALHADNLLIVTRSGQVRQLSLSDPSRRLGRLPVGFQRPPWKMAADRTDRLLLYGSDPASSSVRMLSIDGDGALQLQQHQQLPSLAEFCSSTYGASVTLKRPQGVAVTKLPGDSARCLVVADSVQMRLLVYEILWNSAQLAELQQQQQRQQQPVPPPSPALKRVLSLQRTHHSFLRNSHQTPQALPTPTSSQTPPPLPPRGSRRPRADSEFSAIVLDVNRLFQQRRRRQKRSRHDSASTSSSIDSSGSERHRDRDSDGAESDDEGACEEAEEEREVFETEAEERRAAAEAAAEVEEAEDAYEEIPLRAISGAMAGSSRRSQPASRPSSCSQPRTFLETLETLKTPTKPESDPDSPPAFTTDCEDRYNQYFYQRLRNQSSVRLSAGEESVYSGVPHGSPYRWASPAPAAGSQQYFSHGLAEHPSLRKISHSSRISLASQSAASLSGCRPAERKISRASRAVKLNYAFNTSSGKASLQKSGSQSLSQLEDMAQVGSTEQGTNYKRSYVSLYKPLHPLFLALKVFGAFHTRQNRGKPAAKFTHSYIYSGLVMLAMWFNVARYLFVYDWGEEQFDSLLFLKLTHHVVYIQAAVALTVMFRASGSFPRFFKACHEFMCRRHSLTYRYTLARRAKISAIVGVALVALEVAVFLAWATQAESDYYKTFLRPYTYVVPWSDASKGVLGFLYLTFDMFMSAAWVFPALLFCNFTWIFEREFRFLAHRLRLACTNDRIFVGDIEKFRLESWRISKLVAAFDQLFNFYVFTVFITDILSVCLILYNLIVGSFPGRGIIVEVWFWLIFALLRLFGVTISASRVNQAACSPLDVIQNMNLKDYTVNPAKIGQLMIFLNKLTIGNIGFTAWNLFTLSRTSTMT</sequence>
<dbReference type="WBParaSite" id="maker-uti_cns_0046773-snap-gene-0.3-mRNA-1">
    <property type="protein sequence ID" value="maker-uti_cns_0046773-snap-gene-0.3-mRNA-1"/>
    <property type="gene ID" value="maker-uti_cns_0046773-snap-gene-0.3"/>
</dbReference>
<evidence type="ECO:0000313" key="9">
    <source>
        <dbReference type="Proteomes" id="UP000095280"/>
    </source>
</evidence>
<evidence type="ECO:0000256" key="2">
    <source>
        <dbReference type="ARBA" id="ARBA00022692"/>
    </source>
</evidence>
<feature type="transmembrane region" description="Helical" evidence="8">
    <location>
        <begin position="1182"/>
        <end position="1199"/>
    </location>
</feature>
<feature type="transmembrane region" description="Helical" evidence="8">
    <location>
        <begin position="1251"/>
        <end position="1275"/>
    </location>
</feature>
<evidence type="ECO:0000256" key="3">
    <source>
        <dbReference type="ARBA" id="ARBA00022989"/>
    </source>
</evidence>
<feature type="region of interest" description="Disordered" evidence="7">
    <location>
        <begin position="848"/>
        <end position="878"/>
    </location>
</feature>
<name>A0A1I8JCL6_9PLAT</name>
<keyword evidence="2 8" id="KW-0812">Transmembrane</keyword>
<evidence type="ECO:0000256" key="5">
    <source>
        <dbReference type="ARBA" id="ARBA00023170"/>
    </source>
</evidence>
<keyword evidence="9" id="KW-1185">Reference proteome</keyword>
<feature type="compositionally biased region" description="Low complexity" evidence="7">
    <location>
        <begin position="850"/>
        <end position="862"/>
    </location>
</feature>
<dbReference type="GO" id="GO:0007606">
    <property type="term" value="P:sensory perception of chemical stimulus"/>
    <property type="evidence" value="ECO:0007669"/>
    <property type="project" value="TreeGrafter"/>
</dbReference>
<feature type="transmembrane region" description="Helical" evidence="8">
    <location>
        <begin position="1424"/>
        <end position="1447"/>
    </location>
</feature>
<evidence type="ECO:0000256" key="7">
    <source>
        <dbReference type="SAM" id="MobiDB-lite"/>
    </source>
</evidence>
<keyword evidence="4 8" id="KW-0472">Membrane</keyword>
<feature type="compositionally biased region" description="Low complexity" evidence="7">
    <location>
        <begin position="986"/>
        <end position="1003"/>
    </location>
</feature>
<feature type="transmembrane region" description="Helical" evidence="8">
    <location>
        <begin position="132"/>
        <end position="151"/>
    </location>
</feature>
<feature type="transmembrane region" description="Helical" evidence="8">
    <location>
        <begin position="1211"/>
        <end position="1231"/>
    </location>
</feature>
<evidence type="ECO:0000256" key="4">
    <source>
        <dbReference type="ARBA" id="ARBA00023136"/>
    </source>
</evidence>
<feature type="transmembrane region" description="Helical" evidence="8">
    <location>
        <begin position="1453"/>
        <end position="1472"/>
    </location>
</feature>
<dbReference type="GO" id="GO:0038023">
    <property type="term" value="F:signaling receptor activity"/>
    <property type="evidence" value="ECO:0007669"/>
    <property type="project" value="UniProtKB-ARBA"/>
</dbReference>
<feature type="compositionally biased region" description="Acidic residues" evidence="7">
    <location>
        <begin position="962"/>
        <end position="972"/>
    </location>
</feature>
<feature type="compositionally biased region" description="Acidic residues" evidence="7">
    <location>
        <begin position="928"/>
        <end position="951"/>
    </location>
</feature>
<feature type="region of interest" description="Disordered" evidence="7">
    <location>
        <begin position="893"/>
        <end position="1003"/>
    </location>
</feature>
<feature type="compositionally biased region" description="Low complexity" evidence="7">
    <location>
        <begin position="907"/>
        <end position="916"/>
    </location>
</feature>
<evidence type="ECO:0000256" key="1">
    <source>
        <dbReference type="ARBA" id="ARBA00004141"/>
    </source>
</evidence>
<dbReference type="Gene3D" id="2.120.10.30">
    <property type="entry name" value="TolB, C-terminal domain"/>
    <property type="match status" value="1"/>
</dbReference>
<reference evidence="10" key="1">
    <citation type="submission" date="2016-11" db="UniProtKB">
        <authorList>
            <consortium name="WormBaseParasite"/>
        </authorList>
    </citation>
    <scope>IDENTIFICATION</scope>
</reference>
<dbReference type="SUPFAM" id="SSF101898">
    <property type="entry name" value="NHL repeat"/>
    <property type="match status" value="1"/>
</dbReference>
<organism evidence="9 10">
    <name type="scientific">Macrostomum lignano</name>
    <dbReference type="NCBI Taxonomy" id="282301"/>
    <lineage>
        <taxon>Eukaryota</taxon>
        <taxon>Metazoa</taxon>
        <taxon>Spiralia</taxon>
        <taxon>Lophotrochozoa</taxon>
        <taxon>Platyhelminthes</taxon>
        <taxon>Rhabditophora</taxon>
        <taxon>Macrostomorpha</taxon>
        <taxon>Macrostomida</taxon>
        <taxon>Macrostomidae</taxon>
        <taxon>Macrostomum</taxon>
    </lineage>
</organism>
<dbReference type="InterPro" id="IPR011042">
    <property type="entry name" value="6-blade_b-propeller_TolB-like"/>
</dbReference>
<dbReference type="Proteomes" id="UP000095280">
    <property type="component" value="Unplaced"/>
</dbReference>
<dbReference type="PANTHER" id="PTHR21421:SF29">
    <property type="entry name" value="GUSTATORY RECEPTOR 5A FOR TREHALOSE-RELATED"/>
    <property type="match status" value="1"/>
</dbReference>
<dbReference type="GO" id="GO:0016020">
    <property type="term" value="C:membrane"/>
    <property type="evidence" value="ECO:0007669"/>
    <property type="project" value="UniProtKB-SubCell"/>
</dbReference>
<feature type="region of interest" description="Disordered" evidence="7">
    <location>
        <begin position="1012"/>
        <end position="1031"/>
    </location>
</feature>
<feature type="compositionally biased region" description="Pro residues" evidence="7">
    <location>
        <begin position="472"/>
        <end position="487"/>
    </location>
</feature>
<keyword evidence="6" id="KW-0175">Coiled coil</keyword>
<feature type="region of interest" description="Disordered" evidence="7">
    <location>
        <begin position="459"/>
        <end position="491"/>
    </location>
</feature>
<feature type="compositionally biased region" description="Basic residues" evidence="7">
    <location>
        <begin position="893"/>
        <end position="903"/>
    </location>
</feature>
<keyword evidence="5" id="KW-0675">Receptor</keyword>
<accession>A0A1I8JCL6</accession>
<feature type="compositionally biased region" description="Basic and acidic residues" evidence="7">
    <location>
        <begin position="917"/>
        <end position="927"/>
    </location>
</feature>
<evidence type="ECO:0000256" key="6">
    <source>
        <dbReference type="SAM" id="Coils"/>
    </source>
</evidence>
<feature type="transmembrane region" description="Helical" evidence="8">
    <location>
        <begin position="1300"/>
        <end position="1320"/>
    </location>
</feature>
<feature type="transmembrane region" description="Helical" evidence="8">
    <location>
        <begin position="1351"/>
        <end position="1378"/>
    </location>
</feature>
<evidence type="ECO:0000256" key="8">
    <source>
        <dbReference type="SAM" id="Phobius"/>
    </source>
</evidence>
<dbReference type="PANTHER" id="PTHR21421">
    <property type="entry name" value="GUSTATORY RECEPTOR"/>
    <property type="match status" value="1"/>
</dbReference>
<comment type="subcellular location">
    <subcellularLocation>
        <location evidence="1">Membrane</location>
        <topology evidence="1">Multi-pass membrane protein</topology>
    </subcellularLocation>
</comment>
<proteinExistence type="predicted"/>
<evidence type="ECO:0000313" key="10">
    <source>
        <dbReference type="WBParaSite" id="maker-uti_cns_0046773-snap-gene-0.3-mRNA-1"/>
    </source>
</evidence>
<protein>
    <submittedName>
        <fullName evidence="10">Myosin class ii heavy chain</fullName>
    </submittedName>
</protein>
<feature type="coiled-coil region" evidence="6">
    <location>
        <begin position="301"/>
        <end position="328"/>
    </location>
</feature>